<evidence type="ECO:0000313" key="2">
    <source>
        <dbReference type="EMBL" id="THE14738.1"/>
    </source>
</evidence>
<keyword evidence="1" id="KW-1133">Transmembrane helix</keyword>
<keyword evidence="1" id="KW-0472">Membrane</keyword>
<dbReference type="EMBL" id="SLUB01000003">
    <property type="protein sequence ID" value="THE14738.1"/>
    <property type="molecule type" value="Genomic_DNA"/>
</dbReference>
<evidence type="ECO:0000313" key="3">
    <source>
        <dbReference type="Proteomes" id="UP000306477"/>
    </source>
</evidence>
<dbReference type="AlphaFoldDB" id="A0A4S3PY58"/>
<gene>
    <name evidence="2" type="primary">fxsA</name>
    <name evidence="2" type="ORF">E1I69_02650</name>
</gene>
<dbReference type="RefSeq" id="WP_136378089.1">
    <property type="nucleotide sequence ID" value="NZ_SLUB01000003.1"/>
</dbReference>
<dbReference type="OrthoDB" id="9792788at2"/>
<dbReference type="Pfam" id="PF04186">
    <property type="entry name" value="FxsA"/>
    <property type="match status" value="1"/>
</dbReference>
<dbReference type="PANTHER" id="PTHR35335:SF1">
    <property type="entry name" value="UPF0716 PROTEIN FXSA"/>
    <property type="match status" value="1"/>
</dbReference>
<dbReference type="Proteomes" id="UP000306477">
    <property type="component" value="Unassembled WGS sequence"/>
</dbReference>
<keyword evidence="1" id="KW-0812">Transmembrane</keyword>
<dbReference type="NCBIfam" id="NF008528">
    <property type="entry name" value="PRK11463.1-2"/>
    <property type="match status" value="1"/>
</dbReference>
<accession>A0A4S3PY58</accession>
<reference evidence="2 3" key="1">
    <citation type="journal article" date="2019" name="Indoor Air">
        <title>Impacts of indoor surface finishes on bacterial viability.</title>
        <authorList>
            <person name="Hu J."/>
            <person name="Maamar S.B."/>
            <person name="Glawe A.J."/>
            <person name="Gottel N."/>
            <person name="Gilbert J.A."/>
            <person name="Hartmann E.M."/>
        </authorList>
    </citation>
    <scope>NUCLEOTIDE SEQUENCE [LARGE SCALE GENOMIC DNA]</scope>
    <source>
        <strain evidence="2 3">AF060A6</strain>
    </source>
</reference>
<comment type="caution">
    <text evidence="2">The sequence shown here is derived from an EMBL/GenBank/DDBJ whole genome shotgun (WGS) entry which is preliminary data.</text>
</comment>
<proteinExistence type="predicted"/>
<sequence>MRILLALIIIVPTLEISVLIFSGKTLGIPFTLLLIILTGVIGAWLAKKQGLETISRARQQMDLGQVPGEAIMDGICILIGAVLLLTPGYISDLAGFLLLLPVTRNFIKPIIVNWINRRMNRGHFTVIRRW</sequence>
<feature type="transmembrane region" description="Helical" evidence="1">
    <location>
        <begin position="66"/>
        <end position="90"/>
    </location>
</feature>
<organism evidence="2 3">
    <name type="scientific">Bacillus timonensis</name>
    <dbReference type="NCBI Taxonomy" id="1033734"/>
    <lineage>
        <taxon>Bacteria</taxon>
        <taxon>Bacillati</taxon>
        <taxon>Bacillota</taxon>
        <taxon>Bacilli</taxon>
        <taxon>Bacillales</taxon>
        <taxon>Bacillaceae</taxon>
        <taxon>Bacillus</taxon>
    </lineage>
</organism>
<feature type="transmembrane region" description="Helical" evidence="1">
    <location>
        <begin position="96"/>
        <end position="115"/>
    </location>
</feature>
<dbReference type="PANTHER" id="PTHR35335">
    <property type="entry name" value="UPF0716 PROTEIN FXSA"/>
    <property type="match status" value="1"/>
</dbReference>
<name>A0A4S3PY58_9BACI</name>
<evidence type="ECO:0000256" key="1">
    <source>
        <dbReference type="SAM" id="Phobius"/>
    </source>
</evidence>
<dbReference type="STRING" id="1033734.GCA_000285535_03773"/>
<keyword evidence="3" id="KW-1185">Reference proteome</keyword>
<dbReference type="InterPro" id="IPR007313">
    <property type="entry name" value="FxsA"/>
</dbReference>
<dbReference type="GO" id="GO:0016020">
    <property type="term" value="C:membrane"/>
    <property type="evidence" value="ECO:0007669"/>
    <property type="project" value="InterPro"/>
</dbReference>
<protein>
    <submittedName>
        <fullName evidence="2">Membrane protein FxsA</fullName>
    </submittedName>
</protein>
<feature type="transmembrane region" description="Helical" evidence="1">
    <location>
        <begin position="26"/>
        <end position="46"/>
    </location>
</feature>